<sequence>MTPDLVEILLEKLRDDLDLTLRYLVDVLEHETGVKVTPQTVKNHVDGSCFTLKQMHKEPQYMNTISNNQKRREYLVKLQEYQSMGKIIIYMDETNFNLWSMRTRGRSLRGRRAVKKVFAGGGQNMHVIACISENGLVYFETRFGSNRIDNTYDFIRNLLRYVRGTSEFNLTDVVLVLDNAPCHCRAEQGFVEKEFLGATLLRLGPYSPMLNPIENVFSTFKTAVKSFMTESRMEILSVPVGVTMKDHLQFFLQTAASRFLPEVTTAERCQVYYRHTLRFHTLVTDLQNMYVGT</sequence>
<dbReference type="PANTHER" id="PTHR46564:SF1">
    <property type="entry name" value="TRANSPOSASE"/>
    <property type="match status" value="1"/>
</dbReference>
<accession>A0A2P4Y1K3</accession>
<dbReference type="Pfam" id="PF13358">
    <property type="entry name" value="DDE_3"/>
    <property type="match status" value="1"/>
</dbReference>
<dbReference type="EMBL" id="NCKW01006431">
    <property type="protein sequence ID" value="POM71693.1"/>
    <property type="molecule type" value="Genomic_DNA"/>
</dbReference>
<gene>
    <name evidence="2" type="ORF">PHPALM_11706</name>
</gene>
<dbReference type="Gene3D" id="3.30.420.10">
    <property type="entry name" value="Ribonuclease H-like superfamily/Ribonuclease H"/>
    <property type="match status" value="1"/>
</dbReference>
<reference evidence="2 3" key="1">
    <citation type="journal article" date="2017" name="Genome Biol. Evol.">
        <title>Phytophthora megakarya and P. palmivora, closely related causal agents of cacao black pod rot, underwent increases in genome sizes and gene numbers by different mechanisms.</title>
        <authorList>
            <person name="Ali S.S."/>
            <person name="Shao J."/>
            <person name="Lary D.J."/>
            <person name="Kronmiller B."/>
            <person name="Shen D."/>
            <person name="Strem M.D."/>
            <person name="Amoako-Attah I."/>
            <person name="Akrofi A.Y."/>
            <person name="Begoude B.A."/>
            <person name="Ten Hoopen G.M."/>
            <person name="Coulibaly K."/>
            <person name="Kebe B.I."/>
            <person name="Melnick R.L."/>
            <person name="Guiltinan M.J."/>
            <person name="Tyler B.M."/>
            <person name="Meinhardt L.W."/>
            <person name="Bailey B.A."/>
        </authorList>
    </citation>
    <scope>NUCLEOTIDE SEQUENCE [LARGE SCALE GENOMIC DNA]</scope>
    <source>
        <strain evidence="3">sbr112.9</strain>
    </source>
</reference>
<comment type="caution">
    <text evidence="2">The sequence shown here is derived from an EMBL/GenBank/DDBJ whole genome shotgun (WGS) entry which is preliminary data.</text>
</comment>
<dbReference type="OrthoDB" id="121647at2759"/>
<name>A0A2P4Y1K3_9STRA</name>
<dbReference type="InterPro" id="IPR036397">
    <property type="entry name" value="RNaseH_sf"/>
</dbReference>
<evidence type="ECO:0000313" key="2">
    <source>
        <dbReference type="EMBL" id="POM71693.1"/>
    </source>
</evidence>
<dbReference type="Proteomes" id="UP000237271">
    <property type="component" value="Unassembled WGS sequence"/>
</dbReference>
<dbReference type="PANTHER" id="PTHR46564">
    <property type="entry name" value="TRANSPOSASE"/>
    <property type="match status" value="1"/>
</dbReference>
<keyword evidence="3" id="KW-1185">Reference proteome</keyword>
<organism evidence="2 3">
    <name type="scientific">Phytophthora palmivora</name>
    <dbReference type="NCBI Taxonomy" id="4796"/>
    <lineage>
        <taxon>Eukaryota</taxon>
        <taxon>Sar</taxon>
        <taxon>Stramenopiles</taxon>
        <taxon>Oomycota</taxon>
        <taxon>Peronosporomycetes</taxon>
        <taxon>Peronosporales</taxon>
        <taxon>Peronosporaceae</taxon>
        <taxon>Phytophthora</taxon>
    </lineage>
</organism>
<proteinExistence type="predicted"/>
<evidence type="ECO:0000259" key="1">
    <source>
        <dbReference type="Pfam" id="PF13358"/>
    </source>
</evidence>
<dbReference type="GO" id="GO:0003676">
    <property type="term" value="F:nucleic acid binding"/>
    <property type="evidence" value="ECO:0007669"/>
    <property type="project" value="InterPro"/>
</dbReference>
<feature type="domain" description="Tc1-like transposase DDE" evidence="1">
    <location>
        <begin position="88"/>
        <end position="226"/>
    </location>
</feature>
<dbReference type="InterPro" id="IPR038717">
    <property type="entry name" value="Tc1-like_DDE_dom"/>
</dbReference>
<protein>
    <recommendedName>
        <fullName evidence="1">Tc1-like transposase DDE domain-containing protein</fullName>
    </recommendedName>
</protein>
<evidence type="ECO:0000313" key="3">
    <source>
        <dbReference type="Proteomes" id="UP000237271"/>
    </source>
</evidence>
<dbReference type="AlphaFoldDB" id="A0A2P4Y1K3"/>